<reference evidence="2" key="1">
    <citation type="submission" date="2021-01" db="EMBL/GenBank/DDBJ databases">
        <authorList>
            <person name="Corre E."/>
            <person name="Pelletier E."/>
            <person name="Niang G."/>
            <person name="Scheremetjew M."/>
            <person name="Finn R."/>
            <person name="Kale V."/>
            <person name="Holt S."/>
            <person name="Cochrane G."/>
            <person name="Meng A."/>
            <person name="Brown T."/>
            <person name="Cohen L."/>
        </authorList>
    </citation>
    <scope>NUCLEOTIDE SEQUENCE</scope>
    <source>
        <strain evidence="2">RCC1130</strain>
    </source>
</reference>
<feature type="domain" description="Nucleotide-diphospho-sugar transferase" evidence="1">
    <location>
        <begin position="43"/>
        <end position="269"/>
    </location>
</feature>
<organism evidence="2">
    <name type="scientific">Calcidiscus leptoporus</name>
    <dbReference type="NCBI Taxonomy" id="127549"/>
    <lineage>
        <taxon>Eukaryota</taxon>
        <taxon>Haptista</taxon>
        <taxon>Haptophyta</taxon>
        <taxon>Prymnesiophyceae</taxon>
        <taxon>Coccolithales</taxon>
        <taxon>Calcidiscaceae</taxon>
        <taxon>Calcidiscus</taxon>
    </lineage>
</organism>
<protein>
    <recommendedName>
        <fullName evidence="1">Nucleotide-diphospho-sugar transferase domain-containing protein</fullName>
    </recommendedName>
</protein>
<accession>A0A7S0IPU1</accession>
<dbReference type="InterPro" id="IPR053250">
    <property type="entry name" value="Glycosyltransferase_77"/>
</dbReference>
<name>A0A7S0IPU1_9EUKA</name>
<dbReference type="AlphaFoldDB" id="A0A7S0IPU1"/>
<evidence type="ECO:0000313" key="2">
    <source>
        <dbReference type="EMBL" id="CAD8528313.1"/>
    </source>
</evidence>
<proteinExistence type="predicted"/>
<dbReference type="PANTHER" id="PTHR46936:SF1">
    <property type="entry name" value="ARABINOSYLTRANSFERASE XEG113"/>
    <property type="match status" value="1"/>
</dbReference>
<dbReference type="Pfam" id="PF03407">
    <property type="entry name" value="Nucleotid_trans"/>
    <property type="match status" value="1"/>
</dbReference>
<sequence>MYSYTKADLLAVAPSRQILVSFTNRIRLDFANTWVSHVRAIGMSNYLIGATDDAALAGLKKMHIQCFSMRTNLPQGEWPWGSPSFKSLGPHKIELIYNALSWGFELVITDIDALVLREPFAYMSRWPDASFLTTSDHLGNTTRDGGLESHNAIHTAFNIGYMFFRTSALPLISEWRKVIAEQPRSRWDQGEFNRLARTGWSPRSTAGLSDARLFYSYKKEVIGGVLPLTLFCGGHNYFVSQLPQRAGVRPYSIHTTFQYGAAAGKRHRLREAMVWEDPPEYYNPPSGLLTFAIGVPAELVAPRGGMTTRGHIALVKHQLKQIRSALALAYALGRKLILPPVVCGYDKAWYALSSGSASRGVFPGAHAFALPLRNCPYDHFLEPASLRPVETVREYSFLSNPRTPSVVKESVSAVHVDEARGEAEVSRLRALTPKLLNVTNLAAVDVLRAGLLSGAQAAAFRAKFRYVAGSWCCAPSVDSKAGMPGSAFFNLLSA</sequence>
<evidence type="ECO:0000259" key="1">
    <source>
        <dbReference type="Pfam" id="PF03407"/>
    </source>
</evidence>
<dbReference type="GO" id="GO:0005794">
    <property type="term" value="C:Golgi apparatus"/>
    <property type="evidence" value="ECO:0007669"/>
    <property type="project" value="TreeGrafter"/>
</dbReference>
<dbReference type="InterPro" id="IPR005069">
    <property type="entry name" value="Nucl-diP-sugar_transferase"/>
</dbReference>
<gene>
    <name evidence="2" type="ORF">CLEP1334_LOCUS3540</name>
</gene>
<dbReference type="PANTHER" id="PTHR46936">
    <property type="entry name" value="ARABINOSYLTRANSFERASE XEG113"/>
    <property type="match status" value="1"/>
</dbReference>
<dbReference type="GO" id="GO:0052636">
    <property type="term" value="F:arabinosyltransferase activity"/>
    <property type="evidence" value="ECO:0007669"/>
    <property type="project" value="TreeGrafter"/>
</dbReference>
<dbReference type="EMBL" id="HBER01007155">
    <property type="protein sequence ID" value="CAD8528313.1"/>
    <property type="molecule type" value="Transcribed_RNA"/>
</dbReference>